<dbReference type="InterPro" id="IPR044997">
    <property type="entry name" value="F-box_plant"/>
</dbReference>
<dbReference type="SUPFAM" id="SSF81383">
    <property type="entry name" value="F-box domain"/>
    <property type="match status" value="1"/>
</dbReference>
<dbReference type="PANTHER" id="PTHR32153">
    <property type="entry name" value="OJ000223_09.16 PROTEIN"/>
    <property type="match status" value="1"/>
</dbReference>
<comment type="caution">
    <text evidence="3">The sequence shown here is derived from an EMBL/GenBank/DDBJ whole genome shotgun (WGS) entry which is preliminary data.</text>
</comment>
<feature type="region of interest" description="Disordered" evidence="1">
    <location>
        <begin position="1"/>
        <end position="22"/>
    </location>
</feature>
<evidence type="ECO:0000313" key="4">
    <source>
        <dbReference type="Proteomes" id="UP001642260"/>
    </source>
</evidence>
<feature type="domain" description="F-box" evidence="2">
    <location>
        <begin position="32"/>
        <end position="68"/>
    </location>
</feature>
<dbReference type="CDD" id="cd22160">
    <property type="entry name" value="F-box_AtFBL13-like"/>
    <property type="match status" value="1"/>
</dbReference>
<reference evidence="3 4" key="1">
    <citation type="submission" date="2022-03" db="EMBL/GenBank/DDBJ databases">
        <authorList>
            <person name="Macdonald S."/>
            <person name="Ahmed S."/>
            <person name="Newling K."/>
        </authorList>
    </citation>
    <scope>NUCLEOTIDE SEQUENCE [LARGE SCALE GENOMIC DNA]</scope>
</reference>
<accession>A0ABC8LA75</accession>
<evidence type="ECO:0000256" key="1">
    <source>
        <dbReference type="SAM" id="MobiDB-lite"/>
    </source>
</evidence>
<dbReference type="InterPro" id="IPR053781">
    <property type="entry name" value="F-box_AtFBL13-like"/>
</dbReference>
<dbReference type="Pfam" id="PF00646">
    <property type="entry name" value="F-box"/>
    <property type="match status" value="1"/>
</dbReference>
<proteinExistence type="predicted"/>
<sequence length="483" mass="55586">MGNRRDRRGRRQRRRNRSHRKVERPIEIIDGADYINSMPDEILRHILFFIPIDLAMRTSVLSRRWRHVWCEMPCLAIYGSILKAGEINQTLASYTAPKITSFNLPVSLDNTAPPQIDSLVEFAISRNVEKLSVTILDFTFNKTYNFPDFFYLNSSLKQLSVCLPFYYMIPRCTVSWKSLRNLSLIKCKLGKESMDNILSGCPILESLTLYACRVLERLDLRKSLSLRRLEIYHSHPRPEELGPSGPVEIVAPHINYLRLRIYTDKDFKLVDVSSLTEAHLYIRTSILLRSTDHCFQTLALELLAKLHNVERLTLGATLLQILTLAELRGVPFPTLKVQTLIIKTEFAQSVIPGIARLLRNSPGLKKLTVYTMHDHNVMVNLPKQLIALFIFLSRNLDRSWRTKYKAFPTAEAIYSMLGCNDSTSEVLALFIELVLRNAKTLETMVVWLGSSSFDDAQWFEDQLQLVGTLSQNYNVSIVLKRKH</sequence>
<dbReference type="Pfam" id="PF23622">
    <property type="entry name" value="LRR_At1g61320_AtMIF1"/>
    <property type="match status" value="1"/>
</dbReference>
<keyword evidence="4" id="KW-1185">Reference proteome</keyword>
<evidence type="ECO:0000313" key="3">
    <source>
        <dbReference type="EMBL" id="CAH8379528.1"/>
    </source>
</evidence>
<dbReference type="EMBL" id="CAKOAT010486264">
    <property type="protein sequence ID" value="CAH8379528.1"/>
    <property type="molecule type" value="Genomic_DNA"/>
</dbReference>
<dbReference type="InterPro" id="IPR055357">
    <property type="entry name" value="LRR_At1g61320_AtMIF1"/>
</dbReference>
<dbReference type="InterPro" id="IPR036047">
    <property type="entry name" value="F-box-like_dom_sf"/>
</dbReference>
<gene>
    <name evidence="3" type="ORF">ERUC_LOCUS32902</name>
</gene>
<dbReference type="Gene3D" id="3.80.10.10">
    <property type="entry name" value="Ribonuclease Inhibitor"/>
    <property type="match status" value="1"/>
</dbReference>
<dbReference type="SMART" id="SM00256">
    <property type="entry name" value="FBOX"/>
    <property type="match status" value="1"/>
</dbReference>
<organism evidence="3 4">
    <name type="scientific">Eruca vesicaria subsp. sativa</name>
    <name type="common">Garden rocket</name>
    <name type="synonym">Eruca sativa</name>
    <dbReference type="NCBI Taxonomy" id="29727"/>
    <lineage>
        <taxon>Eukaryota</taxon>
        <taxon>Viridiplantae</taxon>
        <taxon>Streptophyta</taxon>
        <taxon>Embryophyta</taxon>
        <taxon>Tracheophyta</taxon>
        <taxon>Spermatophyta</taxon>
        <taxon>Magnoliopsida</taxon>
        <taxon>eudicotyledons</taxon>
        <taxon>Gunneridae</taxon>
        <taxon>Pentapetalae</taxon>
        <taxon>rosids</taxon>
        <taxon>malvids</taxon>
        <taxon>Brassicales</taxon>
        <taxon>Brassicaceae</taxon>
        <taxon>Brassiceae</taxon>
        <taxon>Eruca</taxon>
    </lineage>
</organism>
<name>A0ABC8LA75_ERUVS</name>
<dbReference type="InterPro" id="IPR001810">
    <property type="entry name" value="F-box_dom"/>
</dbReference>
<dbReference type="Proteomes" id="UP001642260">
    <property type="component" value="Unassembled WGS sequence"/>
</dbReference>
<dbReference type="AlphaFoldDB" id="A0ABC8LA75"/>
<dbReference type="PROSITE" id="PS50181">
    <property type="entry name" value="FBOX"/>
    <property type="match status" value="1"/>
</dbReference>
<protein>
    <recommendedName>
        <fullName evidence="2">F-box domain-containing protein</fullName>
    </recommendedName>
</protein>
<dbReference type="InterPro" id="IPR032675">
    <property type="entry name" value="LRR_dom_sf"/>
</dbReference>
<dbReference type="SUPFAM" id="SSF52047">
    <property type="entry name" value="RNI-like"/>
    <property type="match status" value="1"/>
</dbReference>
<evidence type="ECO:0000259" key="2">
    <source>
        <dbReference type="PROSITE" id="PS50181"/>
    </source>
</evidence>